<proteinExistence type="predicted"/>
<reference evidence="2" key="1">
    <citation type="journal article" date="2020" name="Nature">
        <title>Giant virus diversity and host interactions through global metagenomics.</title>
        <authorList>
            <person name="Schulz F."/>
            <person name="Roux S."/>
            <person name="Paez-Espino D."/>
            <person name="Jungbluth S."/>
            <person name="Walsh D.A."/>
            <person name="Denef V.J."/>
            <person name="McMahon K.D."/>
            <person name="Konstantinidis K.T."/>
            <person name="Eloe-Fadrosh E.A."/>
            <person name="Kyrpides N.C."/>
            <person name="Woyke T."/>
        </authorList>
    </citation>
    <scope>NUCLEOTIDE SEQUENCE</scope>
    <source>
        <strain evidence="2">GVMAG-M-3300021425-30</strain>
    </source>
</reference>
<dbReference type="EMBL" id="MN739467">
    <property type="protein sequence ID" value="QHT06293.1"/>
    <property type="molecule type" value="Genomic_DNA"/>
</dbReference>
<dbReference type="CDD" id="cd05121">
    <property type="entry name" value="ABC1_ADCK3-like"/>
    <property type="match status" value="1"/>
</dbReference>
<name>A0A6C0CPS9_9ZZZZ</name>
<organism evidence="2">
    <name type="scientific">viral metagenome</name>
    <dbReference type="NCBI Taxonomy" id="1070528"/>
    <lineage>
        <taxon>unclassified sequences</taxon>
        <taxon>metagenomes</taxon>
        <taxon>organismal metagenomes</taxon>
    </lineage>
</organism>
<dbReference type="InterPro" id="IPR004147">
    <property type="entry name" value="ABC1_dom"/>
</dbReference>
<dbReference type="PANTHER" id="PTHR45890">
    <property type="entry name" value="AARF DOMAIN CONTAINING KINASE 2 (PREDICTED)"/>
    <property type="match status" value="1"/>
</dbReference>
<dbReference type="PANTHER" id="PTHR45890:SF1">
    <property type="entry name" value="AARF DOMAIN CONTAINING KINASE 2"/>
    <property type="match status" value="1"/>
</dbReference>
<dbReference type="Pfam" id="PF03109">
    <property type="entry name" value="ABC1"/>
    <property type="match status" value="1"/>
</dbReference>
<accession>A0A6C0CPS9</accession>
<dbReference type="SUPFAM" id="SSF56112">
    <property type="entry name" value="Protein kinase-like (PK-like)"/>
    <property type="match status" value="1"/>
</dbReference>
<feature type="domain" description="ABC1 atypical kinase-like" evidence="1">
    <location>
        <begin position="103"/>
        <end position="316"/>
    </location>
</feature>
<evidence type="ECO:0000313" key="2">
    <source>
        <dbReference type="EMBL" id="QHT06293.1"/>
    </source>
</evidence>
<evidence type="ECO:0000259" key="1">
    <source>
        <dbReference type="Pfam" id="PF03109"/>
    </source>
</evidence>
<dbReference type="AlphaFoldDB" id="A0A6C0CPS9"/>
<sequence>MSVYENIKFSILTTSCIGWQGLCYLMGRDRFDCIKNVANYLANKNIIYSKIFQSLSCGANILTDDEMQFLSKFNDEAPFNDNELWNIESLITNVNISTGKTLEINKIPIKSGMIALVYKGKLEGEDVIVKVKRKHIYDKLLDGIQKMEYVMRLSLYLPYTNILSLPDVFEENVEEMLKQVDFKNELSVSQKIYNNFKYVNDIIIPKVYPEFTEADNRIIVMSYLDGKTIHELNPMDKYEYGKIVAKYSMKSILYDRLYHNDMHAGNIFFMEVDGEKKIGVIDFGATGTMSRHQQNIFYEFFKAGAITRNYEGAAEVLVKDLVNPRERFDKLSSEDKLDLMIELTKLTRECFSAVTQMDVQLIYNLNVALHKYDLKLSRFFCRLQLSLGIAGSVTNALCETEGENYMNCVSEAVKKMVDSEESMFEY</sequence>
<dbReference type="InterPro" id="IPR011009">
    <property type="entry name" value="Kinase-like_dom_sf"/>
</dbReference>
<dbReference type="InterPro" id="IPR052402">
    <property type="entry name" value="ADCK_kinase"/>
</dbReference>
<protein>
    <recommendedName>
        <fullName evidence="1">ABC1 atypical kinase-like domain-containing protein</fullName>
    </recommendedName>
</protein>